<reference evidence="8" key="1">
    <citation type="submission" date="2017-09" db="EMBL/GenBank/DDBJ databases">
        <authorList>
            <person name="Varghese N."/>
            <person name="Submissions S."/>
        </authorList>
    </citation>
    <scope>NUCLEOTIDE SEQUENCE [LARGE SCALE GENOMIC DNA]</scope>
    <source>
        <strain evidence="8">MSL47</strain>
    </source>
</reference>
<dbReference type="RefSeq" id="WP_097017673.1">
    <property type="nucleotide sequence ID" value="NZ_OBDZ01000010.1"/>
</dbReference>
<gene>
    <name evidence="7" type="ORF">SAMN06265827_110119</name>
</gene>
<evidence type="ECO:0000256" key="4">
    <source>
        <dbReference type="ARBA" id="ARBA00022989"/>
    </source>
</evidence>
<evidence type="ECO:0000256" key="5">
    <source>
        <dbReference type="ARBA" id="ARBA00023136"/>
    </source>
</evidence>
<keyword evidence="4 6" id="KW-1133">Transmembrane helix</keyword>
<feature type="transmembrane region" description="Helical" evidence="6">
    <location>
        <begin position="147"/>
        <end position="169"/>
    </location>
</feature>
<dbReference type="STRING" id="1413210.U472_02890"/>
<organism evidence="7 8">
    <name type="scientific">Orenia metallireducens</name>
    <dbReference type="NCBI Taxonomy" id="1413210"/>
    <lineage>
        <taxon>Bacteria</taxon>
        <taxon>Bacillati</taxon>
        <taxon>Bacillota</taxon>
        <taxon>Clostridia</taxon>
        <taxon>Halanaerobiales</taxon>
        <taxon>Halobacteroidaceae</taxon>
        <taxon>Orenia</taxon>
    </lineage>
</organism>
<dbReference type="PANTHER" id="PTHR30086:SF20">
    <property type="entry name" value="ARGININE EXPORTER PROTEIN ARGO-RELATED"/>
    <property type="match status" value="1"/>
</dbReference>
<dbReference type="Pfam" id="PF01810">
    <property type="entry name" value="LysE"/>
    <property type="match status" value="1"/>
</dbReference>
<dbReference type="PANTHER" id="PTHR30086">
    <property type="entry name" value="ARGININE EXPORTER PROTEIN ARGO"/>
    <property type="match status" value="1"/>
</dbReference>
<name>A0A285GU64_9FIRM</name>
<sequence>MIELLIILKGLLIGMIVSLPIGPLGLISIQRTLNKGWRAGFLSGLGGALSDLCYSSLAILGMGLIDDFLEKNRYFFNGVTGVLFLIVGVNIIIKAIGDKELEEEKEVIHPALSTFLMGLSNPMTFLIFLAIFAKMGIDVESENLIESIVFIISIFMGSTIFWFFTTNWLKISKKDYEVDKLIFFEKLIGIMITLFGLFSLLKIIFKF</sequence>
<feature type="transmembrane region" description="Helical" evidence="6">
    <location>
        <begin position="6"/>
        <end position="27"/>
    </location>
</feature>
<keyword evidence="2" id="KW-1003">Cell membrane</keyword>
<evidence type="ECO:0000256" key="6">
    <source>
        <dbReference type="SAM" id="Phobius"/>
    </source>
</evidence>
<keyword evidence="8" id="KW-1185">Reference proteome</keyword>
<evidence type="ECO:0000313" key="7">
    <source>
        <dbReference type="EMBL" id="SNY27099.1"/>
    </source>
</evidence>
<dbReference type="EMBL" id="OBDZ01000010">
    <property type="protein sequence ID" value="SNY27099.1"/>
    <property type="molecule type" value="Genomic_DNA"/>
</dbReference>
<dbReference type="GO" id="GO:0005886">
    <property type="term" value="C:plasma membrane"/>
    <property type="evidence" value="ECO:0007669"/>
    <property type="project" value="UniProtKB-SubCell"/>
</dbReference>
<dbReference type="AlphaFoldDB" id="A0A285GU64"/>
<protein>
    <submittedName>
        <fullName evidence="7">Threonine/homoserine/homoserine lactone efflux protein</fullName>
    </submittedName>
</protein>
<keyword evidence="5 6" id="KW-0472">Membrane</keyword>
<feature type="transmembrane region" description="Helical" evidence="6">
    <location>
        <begin position="181"/>
        <end position="205"/>
    </location>
</feature>
<keyword evidence="3 6" id="KW-0812">Transmembrane</keyword>
<evidence type="ECO:0000313" key="8">
    <source>
        <dbReference type="Proteomes" id="UP000219573"/>
    </source>
</evidence>
<proteinExistence type="predicted"/>
<feature type="transmembrane region" description="Helical" evidence="6">
    <location>
        <begin position="74"/>
        <end position="93"/>
    </location>
</feature>
<dbReference type="InterPro" id="IPR001123">
    <property type="entry name" value="LeuE-type"/>
</dbReference>
<dbReference type="GO" id="GO:0015171">
    <property type="term" value="F:amino acid transmembrane transporter activity"/>
    <property type="evidence" value="ECO:0007669"/>
    <property type="project" value="TreeGrafter"/>
</dbReference>
<evidence type="ECO:0000256" key="3">
    <source>
        <dbReference type="ARBA" id="ARBA00022692"/>
    </source>
</evidence>
<evidence type="ECO:0000256" key="1">
    <source>
        <dbReference type="ARBA" id="ARBA00004651"/>
    </source>
</evidence>
<feature type="transmembrane region" description="Helical" evidence="6">
    <location>
        <begin position="114"/>
        <end position="135"/>
    </location>
</feature>
<comment type="subcellular location">
    <subcellularLocation>
        <location evidence="1">Cell membrane</location>
        <topology evidence="1">Multi-pass membrane protein</topology>
    </subcellularLocation>
</comment>
<dbReference type="OrthoDB" id="7874789at2"/>
<feature type="transmembrane region" description="Helical" evidence="6">
    <location>
        <begin position="39"/>
        <end position="62"/>
    </location>
</feature>
<evidence type="ECO:0000256" key="2">
    <source>
        <dbReference type="ARBA" id="ARBA00022475"/>
    </source>
</evidence>
<dbReference type="Proteomes" id="UP000219573">
    <property type="component" value="Unassembled WGS sequence"/>
</dbReference>
<accession>A0A285GU64</accession>